<sequence>MVTRLAAEAELLAFDHVPDDSGVQVPAGGVELGETPAEAASRECREETGRTGFGAPLYLGSAVWINAEHQKREMRHFFRLAAPAGLPETWDHCADEHLFRFRWVPLSNPKLDWNFDAFLPTGVIQ</sequence>
<dbReference type="KEGG" id="dph:EHF33_01450"/>
<evidence type="ECO:0000259" key="1">
    <source>
        <dbReference type="PROSITE" id="PS51462"/>
    </source>
</evidence>
<dbReference type="InterPro" id="IPR015797">
    <property type="entry name" value="NUDIX_hydrolase-like_dom_sf"/>
</dbReference>
<dbReference type="SUPFAM" id="SSF55811">
    <property type="entry name" value="Nudix"/>
    <property type="match status" value="1"/>
</dbReference>
<dbReference type="OrthoDB" id="9804442at2"/>
<accession>A0A3G8YGA6</accession>
<protein>
    <submittedName>
        <fullName evidence="2">NUDIX domain-containing protein</fullName>
    </submittedName>
</protein>
<proteinExistence type="predicted"/>
<gene>
    <name evidence="2" type="ORF">EHF33_01450</name>
</gene>
<name>A0A3G8YGA6_9DEIO</name>
<organism evidence="2 3">
    <name type="scientific">Deinococcus psychrotolerans</name>
    <dbReference type="NCBI Taxonomy" id="2489213"/>
    <lineage>
        <taxon>Bacteria</taxon>
        <taxon>Thermotogati</taxon>
        <taxon>Deinococcota</taxon>
        <taxon>Deinococci</taxon>
        <taxon>Deinococcales</taxon>
        <taxon>Deinococcaceae</taxon>
        <taxon>Deinococcus</taxon>
    </lineage>
</organism>
<evidence type="ECO:0000313" key="3">
    <source>
        <dbReference type="Proteomes" id="UP000276417"/>
    </source>
</evidence>
<dbReference type="PROSITE" id="PS51462">
    <property type="entry name" value="NUDIX"/>
    <property type="match status" value="1"/>
</dbReference>
<dbReference type="Proteomes" id="UP000276417">
    <property type="component" value="Chromosome 1"/>
</dbReference>
<dbReference type="InterPro" id="IPR000086">
    <property type="entry name" value="NUDIX_hydrolase_dom"/>
</dbReference>
<dbReference type="RefSeq" id="WP_124867298.1">
    <property type="nucleotide sequence ID" value="NZ_CP034183.1"/>
</dbReference>
<dbReference type="EMBL" id="CP034183">
    <property type="protein sequence ID" value="AZI41584.1"/>
    <property type="molecule type" value="Genomic_DNA"/>
</dbReference>
<dbReference type="AlphaFoldDB" id="A0A3G8YGA6"/>
<dbReference type="Pfam" id="PF00293">
    <property type="entry name" value="NUDIX"/>
    <property type="match status" value="1"/>
</dbReference>
<evidence type="ECO:0000313" key="2">
    <source>
        <dbReference type="EMBL" id="AZI41584.1"/>
    </source>
</evidence>
<dbReference type="Gene3D" id="3.90.79.10">
    <property type="entry name" value="Nucleoside Triphosphate Pyrophosphohydrolase"/>
    <property type="match status" value="1"/>
</dbReference>
<reference evidence="2 3" key="1">
    <citation type="submission" date="2018-11" db="EMBL/GenBank/DDBJ databases">
        <title>Deinococcus shelandsis sp. nov., isolated from South Shetland Islands soil of Antarctica.</title>
        <authorList>
            <person name="Tian J."/>
        </authorList>
    </citation>
    <scope>NUCLEOTIDE SEQUENCE [LARGE SCALE GENOMIC DNA]</scope>
    <source>
        <strain evidence="2 3">S14-83T</strain>
    </source>
</reference>
<keyword evidence="3" id="KW-1185">Reference proteome</keyword>
<feature type="domain" description="Nudix hydrolase" evidence="1">
    <location>
        <begin position="1"/>
        <end position="125"/>
    </location>
</feature>